<feature type="domain" description="Tyrosine specific protein phosphatases" evidence="2">
    <location>
        <begin position="121"/>
        <end position="194"/>
    </location>
</feature>
<accession>A0A1M4VD61</accession>
<reference evidence="3 4" key="1">
    <citation type="submission" date="2016-11" db="EMBL/GenBank/DDBJ databases">
        <authorList>
            <person name="Jaros S."/>
            <person name="Januszkiewicz K."/>
            <person name="Wedrychowicz H."/>
        </authorList>
    </citation>
    <scope>NUCLEOTIDE SEQUENCE [LARGE SCALE GENOMIC DNA]</scope>
    <source>
        <strain evidence="3 4">DSM 15692</strain>
    </source>
</reference>
<evidence type="ECO:0000256" key="1">
    <source>
        <dbReference type="ARBA" id="ARBA00009580"/>
    </source>
</evidence>
<organism evidence="3 4">
    <name type="scientific">Atopostipes suicloacalis DSM 15692</name>
    <dbReference type="NCBI Taxonomy" id="1121025"/>
    <lineage>
        <taxon>Bacteria</taxon>
        <taxon>Bacillati</taxon>
        <taxon>Bacillota</taxon>
        <taxon>Bacilli</taxon>
        <taxon>Lactobacillales</taxon>
        <taxon>Carnobacteriaceae</taxon>
        <taxon>Atopostipes</taxon>
    </lineage>
</organism>
<dbReference type="SUPFAM" id="SSF52799">
    <property type="entry name" value="(Phosphotyrosine protein) phosphatases II"/>
    <property type="match status" value="1"/>
</dbReference>
<dbReference type="Proteomes" id="UP000184128">
    <property type="component" value="Unassembled WGS sequence"/>
</dbReference>
<dbReference type="PROSITE" id="PS50056">
    <property type="entry name" value="TYR_PHOSPHATASE_2"/>
    <property type="match status" value="1"/>
</dbReference>
<evidence type="ECO:0000259" key="2">
    <source>
        <dbReference type="PROSITE" id="PS50056"/>
    </source>
</evidence>
<gene>
    <name evidence="3" type="ORF">SAMN02745249_00885</name>
</gene>
<dbReference type="STRING" id="1121025.SAMN02745249_00885"/>
<dbReference type="Gene3D" id="3.90.190.10">
    <property type="entry name" value="Protein tyrosine phosphatase superfamily"/>
    <property type="match status" value="1"/>
</dbReference>
<dbReference type="InterPro" id="IPR000387">
    <property type="entry name" value="Tyr_Pase_dom"/>
</dbReference>
<dbReference type="Pfam" id="PF13350">
    <property type="entry name" value="Y_phosphatase3"/>
    <property type="match status" value="1"/>
</dbReference>
<dbReference type="OrthoDB" id="1188001at2"/>
<dbReference type="InterPro" id="IPR029021">
    <property type="entry name" value="Prot-tyrosine_phosphatase-like"/>
</dbReference>
<evidence type="ECO:0000313" key="3">
    <source>
        <dbReference type="EMBL" id="SHE66886.1"/>
    </source>
</evidence>
<dbReference type="PANTHER" id="PTHR31126:SF1">
    <property type="entry name" value="TYROSINE SPECIFIC PROTEIN PHOSPHATASES DOMAIN-CONTAINING PROTEIN"/>
    <property type="match status" value="1"/>
</dbReference>
<evidence type="ECO:0000313" key="4">
    <source>
        <dbReference type="Proteomes" id="UP000184128"/>
    </source>
</evidence>
<name>A0A1M4VD61_9LACT</name>
<dbReference type="PROSITE" id="PS00383">
    <property type="entry name" value="TYR_PHOSPHATASE_1"/>
    <property type="match status" value="1"/>
</dbReference>
<dbReference type="InterPro" id="IPR016130">
    <property type="entry name" value="Tyr_Pase_AS"/>
</dbReference>
<dbReference type="RefSeq" id="WP_073297005.1">
    <property type="nucleotide sequence ID" value="NZ_FQUF01000011.1"/>
</dbReference>
<dbReference type="EMBL" id="FQUF01000011">
    <property type="protein sequence ID" value="SHE66886.1"/>
    <property type="molecule type" value="Genomic_DNA"/>
</dbReference>
<sequence length="253" mass="28905">METITNFRDLGGIQNKEGQMILSKKLLRSGELSRVAIKEQTELLEVYELGKIIDLRSEAEVAERPDITFENTEYRHIDIFKNEKNEGTGLDDFKEMPTVEQAHEYMNHTYYTMATNKEAQEGFTQMIEETFSTISSNNSVLFHCFAGKDRTGVSAALLLEILNVSRDVIYTDYMATNALRVKENNELVQLAQANGLKTKSIAAFRVALNVETDYLDTFYRTVNDEFGTIQDFISTQLQISSTTQKDLRHLLLK</sequence>
<proteinExistence type="inferred from homology"/>
<dbReference type="AlphaFoldDB" id="A0A1M4VD61"/>
<comment type="similarity">
    <text evidence="1">Belongs to the protein-tyrosine phosphatase family.</text>
</comment>
<dbReference type="PANTHER" id="PTHR31126">
    <property type="entry name" value="TYROSINE-PROTEIN PHOSPHATASE"/>
    <property type="match status" value="1"/>
</dbReference>
<keyword evidence="4" id="KW-1185">Reference proteome</keyword>
<dbReference type="InterPro" id="IPR026893">
    <property type="entry name" value="Tyr/Ser_Pase_IphP-type"/>
</dbReference>
<dbReference type="GO" id="GO:0004721">
    <property type="term" value="F:phosphoprotein phosphatase activity"/>
    <property type="evidence" value="ECO:0007669"/>
    <property type="project" value="InterPro"/>
</dbReference>
<protein>
    <submittedName>
        <fullName evidence="3">Protein-tyrosine phosphatase</fullName>
    </submittedName>
</protein>